<dbReference type="OrthoDB" id="8185424at2759"/>
<dbReference type="PRINTS" id="PR00463">
    <property type="entry name" value="EP450I"/>
</dbReference>
<dbReference type="SUPFAM" id="SSF48264">
    <property type="entry name" value="Cytochrome P450"/>
    <property type="match status" value="1"/>
</dbReference>
<dbReference type="InterPro" id="IPR001128">
    <property type="entry name" value="Cyt_P450"/>
</dbReference>
<accession>A0A9J6BJ80</accession>
<dbReference type="InterPro" id="IPR002401">
    <property type="entry name" value="Cyt_P450_E_grp-I"/>
</dbReference>
<evidence type="ECO:0000256" key="10">
    <source>
        <dbReference type="ARBA" id="ARBA00023002"/>
    </source>
</evidence>
<dbReference type="PANTHER" id="PTHR24292:SF54">
    <property type="entry name" value="CYP9F3-RELATED"/>
    <property type="match status" value="1"/>
</dbReference>
<dbReference type="PANTHER" id="PTHR24292">
    <property type="entry name" value="CYTOCHROME P450"/>
    <property type="match status" value="1"/>
</dbReference>
<keyword evidence="11 14" id="KW-0408">Iron</keyword>
<sequence length="189" mass="22029">MCFTIYELALNSDIQDRLREEIITGIEENDGQLTYELLSEFKYLDMVINESLRKFPPAFFLTRVCRKDFQIPGTNMIIPKNTDINVNIYSIHRDPEYYPEPEVFDPERFTPENIKLRPPATFIPFGLGPRKCIVSGRFGIMQSKMGIAKLIQNFEFTPCEKTTVPIDFAPSGIFLEPKNKMWLNVKKYE</sequence>
<keyword evidence="13" id="KW-0472">Membrane</keyword>
<dbReference type="Gene3D" id="1.10.630.10">
    <property type="entry name" value="Cytochrome P450"/>
    <property type="match status" value="1"/>
</dbReference>
<evidence type="ECO:0000313" key="16">
    <source>
        <dbReference type="Proteomes" id="UP001107558"/>
    </source>
</evidence>
<dbReference type="GO" id="GO:0005789">
    <property type="term" value="C:endoplasmic reticulum membrane"/>
    <property type="evidence" value="ECO:0007669"/>
    <property type="project" value="UniProtKB-SubCell"/>
</dbReference>
<evidence type="ECO:0000256" key="6">
    <source>
        <dbReference type="ARBA" id="ARBA00022617"/>
    </source>
</evidence>
<comment type="function">
    <text evidence="2">May be involved in the metabolism of insect hormones and in the breakdown of synthetic insecticides.</text>
</comment>
<dbReference type="EMBL" id="JADBJN010000003">
    <property type="protein sequence ID" value="KAG5669752.1"/>
    <property type="molecule type" value="Genomic_DNA"/>
</dbReference>
<dbReference type="GO" id="GO:0005506">
    <property type="term" value="F:iron ion binding"/>
    <property type="evidence" value="ECO:0007669"/>
    <property type="project" value="InterPro"/>
</dbReference>
<comment type="subcellular location">
    <subcellularLocation>
        <location evidence="4">Endoplasmic reticulum membrane</location>
        <topology evidence="4">Peripheral membrane protein</topology>
    </subcellularLocation>
    <subcellularLocation>
        <location evidence="3">Microsome membrane</location>
        <topology evidence="3">Peripheral membrane protein</topology>
    </subcellularLocation>
</comment>
<evidence type="ECO:0000256" key="13">
    <source>
        <dbReference type="ARBA" id="ARBA00023136"/>
    </source>
</evidence>
<evidence type="ECO:0000256" key="7">
    <source>
        <dbReference type="ARBA" id="ARBA00022723"/>
    </source>
</evidence>
<keyword evidence="16" id="KW-1185">Reference proteome</keyword>
<dbReference type="PRINTS" id="PR00385">
    <property type="entry name" value="P450"/>
</dbReference>
<dbReference type="GO" id="GO:0016705">
    <property type="term" value="F:oxidoreductase activity, acting on paired donors, with incorporation or reduction of molecular oxygen"/>
    <property type="evidence" value="ECO:0007669"/>
    <property type="project" value="InterPro"/>
</dbReference>
<evidence type="ECO:0000313" key="15">
    <source>
        <dbReference type="EMBL" id="KAG5669752.1"/>
    </source>
</evidence>
<keyword evidence="6 14" id="KW-0349">Heme</keyword>
<keyword evidence="9" id="KW-0492">Microsome</keyword>
<dbReference type="Proteomes" id="UP001107558">
    <property type="component" value="Chromosome 3"/>
</dbReference>
<comment type="similarity">
    <text evidence="5">Belongs to the cytochrome P450 family.</text>
</comment>
<protein>
    <recommendedName>
        <fullName evidence="17">Cytochrome P450</fullName>
    </recommendedName>
</protein>
<dbReference type="Pfam" id="PF00067">
    <property type="entry name" value="p450"/>
    <property type="match status" value="1"/>
</dbReference>
<keyword evidence="8" id="KW-0256">Endoplasmic reticulum</keyword>
<organism evidence="15 16">
    <name type="scientific">Polypedilum vanderplanki</name>
    <name type="common">Sleeping chironomid midge</name>
    <dbReference type="NCBI Taxonomy" id="319348"/>
    <lineage>
        <taxon>Eukaryota</taxon>
        <taxon>Metazoa</taxon>
        <taxon>Ecdysozoa</taxon>
        <taxon>Arthropoda</taxon>
        <taxon>Hexapoda</taxon>
        <taxon>Insecta</taxon>
        <taxon>Pterygota</taxon>
        <taxon>Neoptera</taxon>
        <taxon>Endopterygota</taxon>
        <taxon>Diptera</taxon>
        <taxon>Nematocera</taxon>
        <taxon>Chironomoidea</taxon>
        <taxon>Chironomidae</taxon>
        <taxon>Chironominae</taxon>
        <taxon>Polypedilum</taxon>
        <taxon>Polypedilum</taxon>
    </lineage>
</organism>
<dbReference type="InterPro" id="IPR050476">
    <property type="entry name" value="Insect_CytP450_Detox"/>
</dbReference>
<dbReference type="GO" id="GO:0020037">
    <property type="term" value="F:heme binding"/>
    <property type="evidence" value="ECO:0007669"/>
    <property type="project" value="InterPro"/>
</dbReference>
<gene>
    <name evidence="15" type="ORF">PVAND_000046</name>
</gene>
<keyword evidence="7 14" id="KW-0479">Metal-binding</keyword>
<dbReference type="AlphaFoldDB" id="A0A9J6BJ80"/>
<reference evidence="15" key="1">
    <citation type="submission" date="2021-03" db="EMBL/GenBank/DDBJ databases">
        <title>Chromosome level genome of the anhydrobiotic midge Polypedilum vanderplanki.</title>
        <authorList>
            <person name="Yoshida Y."/>
            <person name="Kikawada T."/>
            <person name="Gusev O."/>
        </authorList>
    </citation>
    <scope>NUCLEOTIDE SEQUENCE</scope>
    <source>
        <strain evidence="15">NIAS01</strain>
        <tissue evidence="15">Whole body or cell culture</tissue>
    </source>
</reference>
<evidence type="ECO:0000256" key="11">
    <source>
        <dbReference type="ARBA" id="ARBA00023004"/>
    </source>
</evidence>
<evidence type="ECO:0000256" key="14">
    <source>
        <dbReference type="PIRSR" id="PIRSR602401-1"/>
    </source>
</evidence>
<evidence type="ECO:0000256" key="12">
    <source>
        <dbReference type="ARBA" id="ARBA00023033"/>
    </source>
</evidence>
<keyword evidence="10" id="KW-0560">Oxidoreductase</keyword>
<proteinExistence type="inferred from homology"/>
<keyword evidence="12" id="KW-0503">Monooxygenase</keyword>
<evidence type="ECO:0000256" key="1">
    <source>
        <dbReference type="ARBA" id="ARBA00001971"/>
    </source>
</evidence>
<comment type="caution">
    <text evidence="15">The sequence shown here is derived from an EMBL/GenBank/DDBJ whole genome shotgun (WGS) entry which is preliminary data.</text>
</comment>
<feature type="binding site" description="axial binding residue" evidence="14">
    <location>
        <position position="132"/>
    </location>
    <ligand>
        <name>heme</name>
        <dbReference type="ChEBI" id="CHEBI:30413"/>
    </ligand>
    <ligandPart>
        <name>Fe</name>
        <dbReference type="ChEBI" id="CHEBI:18248"/>
    </ligandPart>
</feature>
<evidence type="ECO:0008006" key="17">
    <source>
        <dbReference type="Google" id="ProtNLM"/>
    </source>
</evidence>
<evidence type="ECO:0000256" key="9">
    <source>
        <dbReference type="ARBA" id="ARBA00022848"/>
    </source>
</evidence>
<dbReference type="InterPro" id="IPR036396">
    <property type="entry name" value="Cyt_P450_sf"/>
</dbReference>
<evidence type="ECO:0000256" key="4">
    <source>
        <dbReference type="ARBA" id="ARBA00004406"/>
    </source>
</evidence>
<evidence type="ECO:0000256" key="3">
    <source>
        <dbReference type="ARBA" id="ARBA00004174"/>
    </source>
</evidence>
<name>A0A9J6BJ80_POLVA</name>
<dbReference type="GO" id="GO:0004497">
    <property type="term" value="F:monooxygenase activity"/>
    <property type="evidence" value="ECO:0007669"/>
    <property type="project" value="UniProtKB-KW"/>
</dbReference>
<evidence type="ECO:0000256" key="8">
    <source>
        <dbReference type="ARBA" id="ARBA00022824"/>
    </source>
</evidence>
<evidence type="ECO:0000256" key="5">
    <source>
        <dbReference type="ARBA" id="ARBA00010617"/>
    </source>
</evidence>
<comment type="cofactor">
    <cofactor evidence="1 14">
        <name>heme</name>
        <dbReference type="ChEBI" id="CHEBI:30413"/>
    </cofactor>
</comment>
<evidence type="ECO:0000256" key="2">
    <source>
        <dbReference type="ARBA" id="ARBA00003690"/>
    </source>
</evidence>